<keyword evidence="7 9" id="KW-0234">DNA repair</keyword>
<dbReference type="GeneID" id="94551231"/>
<accession>A0A2U1F815</accession>
<name>A0A2U1F815_9PORP</name>
<dbReference type="Gene3D" id="3.40.50.300">
    <property type="entry name" value="P-loop containing nucleotide triphosphate hydrolases"/>
    <property type="match status" value="2"/>
</dbReference>
<dbReference type="SUPFAM" id="SSF52540">
    <property type="entry name" value="P-loop containing nucleoside triphosphate hydrolases"/>
    <property type="match status" value="1"/>
</dbReference>
<comment type="similarity">
    <text evidence="2 9">Belongs to the RecN family.</text>
</comment>
<dbReference type="FunFam" id="3.40.50.300:FF:000319">
    <property type="entry name" value="DNA repair protein RecN"/>
    <property type="match status" value="1"/>
</dbReference>
<dbReference type="EMBL" id="QEKY01000014">
    <property type="protein sequence ID" value="PVZ08312.1"/>
    <property type="molecule type" value="Genomic_DNA"/>
</dbReference>
<comment type="caution">
    <text evidence="11">The sequence shown here is derived from an EMBL/GenBank/DDBJ whole genome shotgun (WGS) entry which is preliminary data.</text>
</comment>
<dbReference type="PANTHER" id="PTHR11059:SF0">
    <property type="entry name" value="DNA REPAIR PROTEIN RECN"/>
    <property type="match status" value="1"/>
</dbReference>
<evidence type="ECO:0000256" key="9">
    <source>
        <dbReference type="PIRNR" id="PIRNR003128"/>
    </source>
</evidence>
<dbReference type="AlphaFoldDB" id="A0A2U1F815"/>
<evidence type="ECO:0000313" key="11">
    <source>
        <dbReference type="EMBL" id="PVZ08312.1"/>
    </source>
</evidence>
<evidence type="ECO:0000259" key="10">
    <source>
        <dbReference type="Pfam" id="PF02463"/>
    </source>
</evidence>
<evidence type="ECO:0000256" key="3">
    <source>
        <dbReference type="ARBA" id="ARBA00021315"/>
    </source>
</evidence>
<dbReference type="GO" id="GO:0006281">
    <property type="term" value="P:DNA repair"/>
    <property type="evidence" value="ECO:0007669"/>
    <property type="project" value="UniProtKB-KW"/>
</dbReference>
<dbReference type="PANTHER" id="PTHR11059">
    <property type="entry name" value="DNA REPAIR PROTEIN RECN"/>
    <property type="match status" value="1"/>
</dbReference>
<keyword evidence="12" id="KW-1185">Reference proteome</keyword>
<dbReference type="Proteomes" id="UP000245462">
    <property type="component" value="Unassembled WGS sequence"/>
</dbReference>
<evidence type="ECO:0000256" key="4">
    <source>
        <dbReference type="ARBA" id="ARBA00022741"/>
    </source>
</evidence>
<dbReference type="Pfam" id="PF02463">
    <property type="entry name" value="SMC_N"/>
    <property type="match status" value="1"/>
</dbReference>
<dbReference type="NCBIfam" id="TIGR00634">
    <property type="entry name" value="recN"/>
    <property type="match status" value="1"/>
</dbReference>
<dbReference type="PIRSF" id="PIRSF003128">
    <property type="entry name" value="RecN"/>
    <property type="match status" value="1"/>
</dbReference>
<dbReference type="InterPro" id="IPR003395">
    <property type="entry name" value="RecF/RecN/SMC_N"/>
</dbReference>
<evidence type="ECO:0000256" key="5">
    <source>
        <dbReference type="ARBA" id="ARBA00022763"/>
    </source>
</evidence>
<dbReference type="InterPro" id="IPR004604">
    <property type="entry name" value="DNA_recomb/repair_RecN"/>
</dbReference>
<evidence type="ECO:0000256" key="8">
    <source>
        <dbReference type="ARBA" id="ARBA00033408"/>
    </source>
</evidence>
<keyword evidence="5 9" id="KW-0227">DNA damage</keyword>
<feature type="domain" description="RecF/RecN/SMC N-terminal" evidence="10">
    <location>
        <begin position="5"/>
        <end position="508"/>
    </location>
</feature>
<evidence type="ECO:0000256" key="2">
    <source>
        <dbReference type="ARBA" id="ARBA00009441"/>
    </source>
</evidence>
<dbReference type="CDD" id="cd03241">
    <property type="entry name" value="ABC_RecN"/>
    <property type="match status" value="2"/>
</dbReference>
<dbReference type="RefSeq" id="WP_116679767.1">
    <property type="nucleotide sequence ID" value="NZ_QEKY01000014.1"/>
</dbReference>
<keyword evidence="4" id="KW-0547">Nucleotide-binding</keyword>
<comment type="function">
    <text evidence="1 9">May be involved in recombinational repair of damaged DNA.</text>
</comment>
<proteinExistence type="inferred from homology"/>
<dbReference type="GO" id="GO:0009432">
    <property type="term" value="P:SOS response"/>
    <property type="evidence" value="ECO:0007669"/>
    <property type="project" value="TreeGrafter"/>
</dbReference>
<dbReference type="GO" id="GO:0043590">
    <property type="term" value="C:bacterial nucleoid"/>
    <property type="evidence" value="ECO:0007669"/>
    <property type="project" value="TreeGrafter"/>
</dbReference>
<reference evidence="11 12" key="1">
    <citation type="submission" date="2018-04" db="EMBL/GenBank/DDBJ databases">
        <title>Genomic Encyclopedia of Type Strains, Phase IV (KMG-IV): sequencing the most valuable type-strain genomes for metagenomic binning, comparative biology and taxonomic classification.</title>
        <authorList>
            <person name="Goeker M."/>
        </authorList>
    </citation>
    <scope>NUCLEOTIDE SEQUENCE [LARGE SCALE GENOMIC DNA]</scope>
    <source>
        <strain evidence="11 12">DSM 28520</strain>
    </source>
</reference>
<keyword evidence="6" id="KW-0067">ATP-binding</keyword>
<evidence type="ECO:0000313" key="12">
    <source>
        <dbReference type="Proteomes" id="UP000245462"/>
    </source>
</evidence>
<evidence type="ECO:0000256" key="6">
    <source>
        <dbReference type="ARBA" id="ARBA00022840"/>
    </source>
</evidence>
<sequence length="551" mass="61041">MLASLHIANYVLIDNLDIELAPNFSVITGETGAGKSILLGALGLLIGQRADTSAIAPGKDRCVVEGRFTGFDPEIETVLDRYDLDFDAEECVIRREISTKGKSRAFVNDSPAPLTALRELSDFLIDIHSQHKNLLLGDSYFQLNVLDIYSGKPELSDAYRTAYRAYMTKKKQLEELRAAVAAADSERDYLQFRYEQLENAHLLSGEETQLQEEQQRLTHALDIKRELSRSYALMSDDEQGLLLGLHRADDALAAIEKYYPDASAYRQRLQEMRIEMSDIASDLGRRADDLSYEPERLAEITERLDLIHSLLHRYGADTTQALIAIRDELGERLASITAGADDIARLEGDVRALHQDVLARAAELTAERLRSAEAVEEALSRTLSLLGMPQVRFSAAVLPAEPGTHGADKVEFLFSANKQIPPEPVAQIASGGEIARLMLALKALIADRLSLPAIVFDEIDSGVSGDIADRMGRIMEQMGCGMQVIAITHLPQIAARGAHHYFVYKEETDERTHTFIRELSPSERVEEIARMQSGNNLTAVALAAAQQLLEK</sequence>
<gene>
    <name evidence="11" type="ORF">C7382_11411</name>
</gene>
<evidence type="ECO:0000256" key="1">
    <source>
        <dbReference type="ARBA" id="ARBA00003618"/>
    </source>
</evidence>
<evidence type="ECO:0000256" key="7">
    <source>
        <dbReference type="ARBA" id="ARBA00023204"/>
    </source>
</evidence>
<dbReference type="GO" id="GO:0005524">
    <property type="term" value="F:ATP binding"/>
    <property type="evidence" value="ECO:0007669"/>
    <property type="project" value="UniProtKB-KW"/>
</dbReference>
<organism evidence="11 12">
    <name type="scientific">Porphyromonas loveana</name>
    <dbReference type="NCBI Taxonomy" id="1884669"/>
    <lineage>
        <taxon>Bacteria</taxon>
        <taxon>Pseudomonadati</taxon>
        <taxon>Bacteroidota</taxon>
        <taxon>Bacteroidia</taxon>
        <taxon>Bacteroidales</taxon>
        <taxon>Porphyromonadaceae</taxon>
        <taxon>Porphyromonas</taxon>
    </lineage>
</organism>
<dbReference type="OrthoDB" id="9806954at2"/>
<dbReference type="InterPro" id="IPR027417">
    <property type="entry name" value="P-loop_NTPase"/>
</dbReference>
<dbReference type="GO" id="GO:0006310">
    <property type="term" value="P:DNA recombination"/>
    <property type="evidence" value="ECO:0007669"/>
    <property type="project" value="InterPro"/>
</dbReference>
<protein>
    <recommendedName>
        <fullName evidence="3 9">DNA repair protein RecN</fullName>
    </recommendedName>
    <alternativeName>
        <fullName evidence="8 9">Recombination protein N</fullName>
    </alternativeName>
</protein>